<dbReference type="AlphaFoldDB" id="A0A0M9WIS7"/>
<proteinExistence type="predicted"/>
<feature type="compositionally biased region" description="Polar residues" evidence="1">
    <location>
        <begin position="103"/>
        <end position="114"/>
    </location>
</feature>
<protein>
    <submittedName>
        <fullName evidence="2">Uncharacterized protein</fullName>
    </submittedName>
</protein>
<evidence type="ECO:0000256" key="1">
    <source>
        <dbReference type="SAM" id="MobiDB-lite"/>
    </source>
</evidence>
<feature type="region of interest" description="Disordered" evidence="1">
    <location>
        <begin position="90"/>
        <end position="114"/>
    </location>
</feature>
<keyword evidence="3" id="KW-1185">Reference proteome</keyword>
<organism evidence="2 3">
    <name type="scientific">Penicillium nordicum</name>
    <dbReference type="NCBI Taxonomy" id="229535"/>
    <lineage>
        <taxon>Eukaryota</taxon>
        <taxon>Fungi</taxon>
        <taxon>Dikarya</taxon>
        <taxon>Ascomycota</taxon>
        <taxon>Pezizomycotina</taxon>
        <taxon>Eurotiomycetes</taxon>
        <taxon>Eurotiomycetidae</taxon>
        <taxon>Eurotiales</taxon>
        <taxon>Aspergillaceae</taxon>
        <taxon>Penicillium</taxon>
    </lineage>
</organism>
<dbReference type="Proteomes" id="UP000037696">
    <property type="component" value="Unassembled WGS sequence"/>
</dbReference>
<accession>A0A0M9WIS7</accession>
<name>A0A0M9WIS7_9EURO</name>
<reference evidence="2 3" key="1">
    <citation type="submission" date="2015-08" db="EMBL/GenBank/DDBJ databases">
        <title>Genome sequencing of Penicillium nordicum.</title>
        <authorList>
            <person name="Nguyen H.D."/>
            <person name="Seifert K.A."/>
        </authorList>
    </citation>
    <scope>NUCLEOTIDE SEQUENCE [LARGE SCALE GENOMIC DNA]</scope>
    <source>
        <strain evidence="2 3">DAOMC 185683</strain>
    </source>
</reference>
<gene>
    <name evidence="2" type="ORF">ACN38_g2648</name>
</gene>
<evidence type="ECO:0000313" key="2">
    <source>
        <dbReference type="EMBL" id="KOS46452.1"/>
    </source>
</evidence>
<evidence type="ECO:0000313" key="3">
    <source>
        <dbReference type="Proteomes" id="UP000037696"/>
    </source>
</evidence>
<comment type="caution">
    <text evidence="2">The sequence shown here is derived from an EMBL/GenBank/DDBJ whole genome shotgun (WGS) entry which is preliminary data.</text>
</comment>
<dbReference type="EMBL" id="LHQQ01000029">
    <property type="protein sequence ID" value="KOS46452.1"/>
    <property type="molecule type" value="Genomic_DNA"/>
</dbReference>
<sequence length="114" mass="13135">MEVGFFLQRADHASFLGKDDNWVIAMHLSFEVDFVITVILYANFNLYTTVLYDIIQLRFNSYSIQIHFRFTSDSSKTPVGGMYNRHNFSPSGYAITSPEAPRSRNQTQRSEGHC</sequence>